<evidence type="ECO:0000259" key="2">
    <source>
        <dbReference type="PROSITE" id="PS51186"/>
    </source>
</evidence>
<keyword evidence="4" id="KW-1185">Reference proteome</keyword>
<dbReference type="OrthoDB" id="6293260at2"/>
<name>A0A545SSZ4_9PROT</name>
<gene>
    <name evidence="3" type="ORF">FKG95_29315</name>
</gene>
<dbReference type="AlphaFoldDB" id="A0A545SSZ4"/>
<accession>A0A545SSZ4</accession>
<dbReference type="PANTHER" id="PTHR43792:SF1">
    <property type="entry name" value="N-ACETYLTRANSFERASE DOMAIN-CONTAINING PROTEIN"/>
    <property type="match status" value="1"/>
</dbReference>
<dbReference type="GO" id="GO:0016747">
    <property type="term" value="F:acyltransferase activity, transferring groups other than amino-acyl groups"/>
    <property type="evidence" value="ECO:0007669"/>
    <property type="project" value="InterPro"/>
</dbReference>
<organism evidence="3 4">
    <name type="scientific">Denitrobaculum tricleocarpae</name>
    <dbReference type="NCBI Taxonomy" id="2591009"/>
    <lineage>
        <taxon>Bacteria</taxon>
        <taxon>Pseudomonadati</taxon>
        <taxon>Pseudomonadota</taxon>
        <taxon>Alphaproteobacteria</taxon>
        <taxon>Rhodospirillales</taxon>
        <taxon>Rhodospirillaceae</taxon>
        <taxon>Denitrobaculum</taxon>
    </lineage>
</organism>
<evidence type="ECO:0000256" key="1">
    <source>
        <dbReference type="SAM" id="MobiDB-lite"/>
    </source>
</evidence>
<feature type="domain" description="N-acetyltransferase" evidence="2">
    <location>
        <begin position="10"/>
        <end position="165"/>
    </location>
</feature>
<comment type="caution">
    <text evidence="3">The sequence shown here is derived from an EMBL/GenBank/DDBJ whole genome shotgun (WGS) entry which is preliminary data.</text>
</comment>
<evidence type="ECO:0000313" key="3">
    <source>
        <dbReference type="EMBL" id="TQV68079.1"/>
    </source>
</evidence>
<keyword evidence="3" id="KW-0808">Transferase</keyword>
<dbReference type="Gene3D" id="3.40.630.30">
    <property type="match status" value="1"/>
</dbReference>
<evidence type="ECO:0000313" key="4">
    <source>
        <dbReference type="Proteomes" id="UP000315252"/>
    </source>
</evidence>
<dbReference type="InterPro" id="IPR051531">
    <property type="entry name" value="N-acetyltransferase"/>
</dbReference>
<dbReference type="RefSeq" id="WP_142900027.1">
    <property type="nucleotide sequence ID" value="NZ_ML660076.1"/>
</dbReference>
<dbReference type="Proteomes" id="UP000315252">
    <property type="component" value="Unassembled WGS sequence"/>
</dbReference>
<reference evidence="3 4" key="1">
    <citation type="submission" date="2019-06" db="EMBL/GenBank/DDBJ databases">
        <title>Whole genome sequence for Rhodospirillaceae sp. R148.</title>
        <authorList>
            <person name="Wang G."/>
        </authorList>
    </citation>
    <scope>NUCLEOTIDE SEQUENCE [LARGE SCALE GENOMIC DNA]</scope>
    <source>
        <strain evidence="3 4">R148</strain>
    </source>
</reference>
<dbReference type="InterPro" id="IPR016181">
    <property type="entry name" value="Acyl_CoA_acyltransferase"/>
</dbReference>
<proteinExistence type="predicted"/>
<feature type="region of interest" description="Disordered" evidence="1">
    <location>
        <begin position="144"/>
        <end position="165"/>
    </location>
</feature>
<dbReference type="PROSITE" id="PS51186">
    <property type="entry name" value="GNAT"/>
    <property type="match status" value="1"/>
</dbReference>
<dbReference type="PANTHER" id="PTHR43792">
    <property type="entry name" value="GNAT FAMILY, PUTATIVE (AFU_ORTHOLOGUE AFUA_3G00765)-RELATED-RELATED"/>
    <property type="match status" value="1"/>
</dbReference>
<dbReference type="SUPFAM" id="SSF55729">
    <property type="entry name" value="Acyl-CoA N-acyltransferases (Nat)"/>
    <property type="match status" value="1"/>
</dbReference>
<protein>
    <submittedName>
        <fullName evidence="3">GNAT family N-acetyltransferase</fullName>
    </submittedName>
</protein>
<dbReference type="InterPro" id="IPR000182">
    <property type="entry name" value="GNAT_dom"/>
</dbReference>
<dbReference type="Pfam" id="PF13302">
    <property type="entry name" value="Acetyltransf_3"/>
    <property type="match status" value="1"/>
</dbReference>
<sequence>MIPRLETERLLLRVPEMKDWPDYAELMLSPRAVYMGGPFTTPVAWGMFCHDLAQWQLFGHGALMIETRETGRCLGQVGINYGPLFPEHELGWILYEDAEGKGYACEAARALRNWAFEVRGLKTLVSYIDPENTRSRRLAERLGATLDPAAPGQDPTDLVFRHPRP</sequence>
<dbReference type="EMBL" id="VHSH01000025">
    <property type="protein sequence ID" value="TQV68079.1"/>
    <property type="molecule type" value="Genomic_DNA"/>
</dbReference>